<feature type="domain" description="Receptor ligand binding region" evidence="12">
    <location>
        <begin position="26"/>
        <end position="412"/>
    </location>
</feature>
<dbReference type="PRINTS" id="PR01535">
    <property type="entry name" value="VOMERONASL2R"/>
</dbReference>
<evidence type="ECO:0000259" key="12">
    <source>
        <dbReference type="Pfam" id="PF01094"/>
    </source>
</evidence>
<keyword evidence="2" id="KW-1003">Cell membrane</keyword>
<dbReference type="InterPro" id="IPR001828">
    <property type="entry name" value="ANF_lig-bd_rcpt"/>
</dbReference>
<gene>
    <name evidence="15" type="primary">LOC113061315</name>
</gene>
<keyword evidence="7" id="KW-0472">Membrane</keyword>
<dbReference type="InterPro" id="IPR004073">
    <property type="entry name" value="GPCR_3_vmron_rcpt_2"/>
</dbReference>
<proteinExistence type="inferred from homology"/>
<dbReference type="InterPro" id="IPR028082">
    <property type="entry name" value="Peripla_BP_I"/>
</dbReference>
<evidence type="ECO:0000256" key="11">
    <source>
        <dbReference type="ARBA" id="ARBA00038492"/>
    </source>
</evidence>
<dbReference type="CDD" id="cd06364">
    <property type="entry name" value="PBP1_CaSR"/>
    <property type="match status" value="1"/>
</dbReference>
<dbReference type="FunFam" id="3.40.50.2300:FF:000763">
    <property type="entry name" value="Odorant receptor VR5.3"/>
    <property type="match status" value="1"/>
</dbReference>
<evidence type="ECO:0000256" key="3">
    <source>
        <dbReference type="ARBA" id="ARBA00022692"/>
    </source>
</evidence>
<evidence type="ECO:0000256" key="9">
    <source>
        <dbReference type="ARBA" id="ARBA00023180"/>
    </source>
</evidence>
<dbReference type="Pfam" id="PF07562">
    <property type="entry name" value="NCD3G"/>
    <property type="match status" value="1"/>
</dbReference>
<dbReference type="KEGG" id="caua:113061315"/>
<evidence type="ECO:0000256" key="10">
    <source>
        <dbReference type="ARBA" id="ARBA00023224"/>
    </source>
</evidence>
<keyword evidence="4" id="KW-0732">Signal</keyword>
<reference evidence="15" key="1">
    <citation type="submission" date="2025-08" db="UniProtKB">
        <authorList>
            <consortium name="RefSeq"/>
        </authorList>
    </citation>
    <scope>IDENTIFICATION</scope>
    <source>
        <strain evidence="15">Wakin</strain>
        <tissue evidence="15">Muscle</tissue>
    </source>
</reference>
<dbReference type="GO" id="GO:0050909">
    <property type="term" value="P:sensory perception of taste"/>
    <property type="evidence" value="ECO:0007669"/>
    <property type="project" value="UniProtKB-ARBA"/>
</dbReference>
<name>A0A6P6LNK5_CARAU</name>
<comment type="similarity">
    <text evidence="11">Belongs to the G-protein coupled receptor 3 family. TAS1R subfamily.</text>
</comment>
<keyword evidence="9" id="KW-0325">Glycoprotein</keyword>
<dbReference type="FunFam" id="2.10.50.30:FF:000004">
    <property type="entry name" value="Taste receptor type 1 member 3-like protein"/>
    <property type="match status" value="1"/>
</dbReference>
<accession>A0A6P6LNK5</accession>
<dbReference type="OrthoDB" id="5984008at2759"/>
<keyword evidence="8" id="KW-0675">Receptor</keyword>
<dbReference type="Gene3D" id="2.10.50.30">
    <property type="entry name" value="GPCR, family 3, nine cysteines domain"/>
    <property type="match status" value="1"/>
</dbReference>
<evidence type="ECO:0000256" key="8">
    <source>
        <dbReference type="ARBA" id="ARBA00023170"/>
    </source>
</evidence>
<dbReference type="Gene3D" id="3.40.50.2300">
    <property type="match status" value="2"/>
</dbReference>
<dbReference type="GO" id="GO:0004930">
    <property type="term" value="F:G protein-coupled receptor activity"/>
    <property type="evidence" value="ECO:0007669"/>
    <property type="project" value="UniProtKB-KW"/>
</dbReference>
<evidence type="ECO:0000256" key="4">
    <source>
        <dbReference type="ARBA" id="ARBA00022729"/>
    </source>
</evidence>
<evidence type="ECO:0000313" key="15">
    <source>
        <dbReference type="RefSeq" id="XP_026086120.1"/>
    </source>
</evidence>
<evidence type="ECO:0000256" key="6">
    <source>
        <dbReference type="ARBA" id="ARBA00023040"/>
    </source>
</evidence>
<keyword evidence="14" id="KW-1185">Reference proteome</keyword>
<dbReference type="AlphaFoldDB" id="A0A6P6LNK5"/>
<dbReference type="Pfam" id="PF01094">
    <property type="entry name" value="ANF_receptor"/>
    <property type="match status" value="1"/>
</dbReference>
<keyword evidence="5" id="KW-1133">Transmembrane helix</keyword>
<keyword evidence="3" id="KW-0812">Transmembrane</keyword>
<dbReference type="InterPro" id="IPR000337">
    <property type="entry name" value="GPCR_3"/>
</dbReference>
<dbReference type="Proteomes" id="UP000515129">
    <property type="component" value="Chromosome 43"/>
</dbReference>
<evidence type="ECO:0000256" key="1">
    <source>
        <dbReference type="ARBA" id="ARBA00004651"/>
    </source>
</evidence>
<dbReference type="PRINTS" id="PR00248">
    <property type="entry name" value="GPCRMGR"/>
</dbReference>
<dbReference type="InterPro" id="IPR000068">
    <property type="entry name" value="GPCR_3_Ca_sens_rcpt-rel"/>
</dbReference>
<sequence>MHPFTSKPEPTTCISFNLREFKFAQTLIFAIEEINNSTQLLPGVSLGYKIYDSCSSVALTVLSGMALMNGYEETLSDTSCSRPPAVHAIVGESNSSPTIGLASLVGPFSLPVISHFATCACLSNRKMYPSFFRTIPSDYYQSRALAKLVKHFGWTWVGTVRSRSDYGSNGIAAFEESAKEEGICIEYSEAIFKTDPQDQFLKTVEVIKKGTARVVLAFIALGDFVPLLKVISQHNITGIQWVGSESWITSRTLAETKEYSFLSGAVGFAIANAKLMGLREFLVNVHPDQEPNNELLKEFWETTFQCSLSNSGSGGCTGSERIAELQNEYTDVSELRIANKVYTAVYAIAQTLHNILKDIKSSTKSSKGERPTPQKVLEYIGGVKFTVKTGEEIFFDASGNPVARYDLVNWQPVQDGSLQFKNVGFYDSSLPSEQHLQVNQEHILWTGDSGQLPVSVCSETCPPGTRKAVQKGRPVCCYDCIPCGEGEISNGTGKIHAV</sequence>
<dbReference type="RefSeq" id="XP_026086120.1">
    <property type="nucleotide sequence ID" value="XM_026230335.1"/>
</dbReference>
<evidence type="ECO:0000259" key="13">
    <source>
        <dbReference type="Pfam" id="PF07562"/>
    </source>
</evidence>
<dbReference type="SUPFAM" id="SSF53822">
    <property type="entry name" value="Periplasmic binding protein-like I"/>
    <property type="match status" value="1"/>
</dbReference>
<dbReference type="GO" id="GO:0005886">
    <property type="term" value="C:plasma membrane"/>
    <property type="evidence" value="ECO:0007669"/>
    <property type="project" value="UniProtKB-SubCell"/>
</dbReference>
<dbReference type="GeneID" id="113061315"/>
<dbReference type="FunFam" id="3.40.50.2300:FF:000016">
    <property type="entry name" value="Taste 1 receptor member 2"/>
    <property type="match status" value="1"/>
</dbReference>
<keyword evidence="6" id="KW-0297">G-protein coupled receptor</keyword>
<evidence type="ECO:0000313" key="14">
    <source>
        <dbReference type="Proteomes" id="UP000515129"/>
    </source>
</evidence>
<evidence type="ECO:0000256" key="2">
    <source>
        <dbReference type="ARBA" id="ARBA00022475"/>
    </source>
</evidence>
<dbReference type="InterPro" id="IPR038550">
    <property type="entry name" value="GPCR_3_9-Cys_sf"/>
</dbReference>
<comment type="subcellular location">
    <subcellularLocation>
        <location evidence="1">Cell membrane</location>
        <topology evidence="1">Multi-pass membrane protein</topology>
    </subcellularLocation>
</comment>
<dbReference type="PANTHER" id="PTHR24061">
    <property type="entry name" value="CALCIUM-SENSING RECEPTOR-RELATED"/>
    <property type="match status" value="1"/>
</dbReference>
<evidence type="ECO:0000256" key="7">
    <source>
        <dbReference type="ARBA" id="ARBA00023136"/>
    </source>
</evidence>
<protein>
    <submittedName>
        <fullName evidence="15">Extracellular calcium-sensing receptor-like</fullName>
    </submittedName>
</protein>
<keyword evidence="10" id="KW-0807">Transducer</keyword>
<dbReference type="PANTHER" id="PTHR24061:SF528">
    <property type="entry name" value="C-FAMILY ODORANT RECEPTOR OLFCD2-RELATED"/>
    <property type="match status" value="1"/>
</dbReference>
<evidence type="ECO:0000256" key="5">
    <source>
        <dbReference type="ARBA" id="ARBA00022989"/>
    </source>
</evidence>
<dbReference type="InterPro" id="IPR011500">
    <property type="entry name" value="GPCR_3_9-Cys_dom"/>
</dbReference>
<organism evidence="14 15">
    <name type="scientific">Carassius auratus</name>
    <name type="common">Goldfish</name>
    <dbReference type="NCBI Taxonomy" id="7957"/>
    <lineage>
        <taxon>Eukaryota</taxon>
        <taxon>Metazoa</taxon>
        <taxon>Chordata</taxon>
        <taxon>Craniata</taxon>
        <taxon>Vertebrata</taxon>
        <taxon>Euteleostomi</taxon>
        <taxon>Actinopterygii</taxon>
        <taxon>Neopterygii</taxon>
        <taxon>Teleostei</taxon>
        <taxon>Ostariophysi</taxon>
        <taxon>Cypriniformes</taxon>
        <taxon>Cyprinidae</taxon>
        <taxon>Cyprininae</taxon>
        <taxon>Carassius</taxon>
    </lineage>
</organism>
<feature type="domain" description="GPCR family 3 nine cysteines" evidence="13">
    <location>
        <begin position="453"/>
        <end position="492"/>
    </location>
</feature>